<evidence type="ECO:0000313" key="2">
    <source>
        <dbReference type="Proteomes" id="UP000464669"/>
    </source>
</evidence>
<gene>
    <name evidence="1" type="ORF">N1M2_58</name>
</gene>
<accession>A0A6B7ZFE2</accession>
<keyword evidence="2" id="KW-1185">Reference proteome</keyword>
<protein>
    <submittedName>
        <fullName evidence="1">Uncharacterized protein</fullName>
    </submittedName>
</protein>
<evidence type="ECO:0000313" key="1">
    <source>
        <dbReference type="EMBL" id="QGH71921.1"/>
    </source>
</evidence>
<dbReference type="EMBL" id="MN642089">
    <property type="protein sequence ID" value="QGH71921.1"/>
    <property type="molecule type" value="Genomic_DNA"/>
</dbReference>
<organism evidence="1 2">
    <name type="scientific">Klebsiella phage N1M2</name>
    <dbReference type="NCBI Taxonomy" id="2664939"/>
    <lineage>
        <taxon>Viruses</taxon>
        <taxon>Duplodnaviria</taxon>
        <taxon>Heunggongvirae</taxon>
        <taxon>Uroviricota</taxon>
        <taxon>Caudoviricetes</taxon>
        <taxon>Chimalliviridae</taxon>
        <taxon>Nimduovirus</taxon>
        <taxon>Nimduovirus N1M2</taxon>
    </lineage>
</organism>
<reference evidence="1 2" key="1">
    <citation type="submission" date="2019-11" db="EMBL/GenBank/DDBJ databases">
        <authorList>
            <person name="Lewis R."/>
            <person name="Clooney A.G."/>
            <person name="Stockdale S.R."/>
            <person name="Buttimer C."/>
            <person name="Draper L.A."/>
            <person name="Ross R.P."/>
            <person name="Hill C."/>
        </authorList>
    </citation>
    <scope>NUCLEOTIDE SEQUENCE [LARGE SCALE GENOMIC DNA]</scope>
</reference>
<name>A0A6B7ZFE2_9CAUD</name>
<sequence length="141" mass="15854">MYLVMAVIMELLSINIRLPGINDTTVLEVVGAGIMVMFDSHKKLGTEFEDFLVMEEAKLTMGDHCSDLVIDDVQFERVFQAADSALKTVLAGQSEDLKSLALQVNGVEDIMTMEYPGVIKMYVRENPEGEQLLRYRLFNVC</sequence>
<dbReference type="Proteomes" id="UP000464669">
    <property type="component" value="Segment"/>
</dbReference>
<proteinExistence type="predicted"/>